<name>A0A2T4DU07_9BACT</name>
<evidence type="ECO:0000313" key="1">
    <source>
        <dbReference type="EMBL" id="PTB97246.1"/>
    </source>
</evidence>
<gene>
    <name evidence="1" type="ORF">C9994_03795</name>
</gene>
<dbReference type="EMBL" id="PYVU01000020">
    <property type="protein sequence ID" value="PTB97246.1"/>
    <property type="molecule type" value="Genomic_DNA"/>
</dbReference>
<proteinExistence type="predicted"/>
<sequence>MLKMQIPEALQTVFCDHLFHVNKIGFFSPHGIAQLPVHLKTSSVALDIHARLVCSRFMAISLIAL</sequence>
<comment type="caution">
    <text evidence="1">The sequence shown here is derived from an EMBL/GenBank/DDBJ whole genome shotgun (WGS) entry which is preliminary data.</text>
</comment>
<organism evidence="1 2">
    <name type="scientific">Marivirga lumbricoides</name>
    <dbReference type="NCBI Taxonomy" id="1046115"/>
    <lineage>
        <taxon>Bacteria</taxon>
        <taxon>Pseudomonadati</taxon>
        <taxon>Bacteroidota</taxon>
        <taxon>Cytophagia</taxon>
        <taxon>Cytophagales</taxon>
        <taxon>Marivirgaceae</taxon>
        <taxon>Marivirga</taxon>
    </lineage>
</organism>
<dbReference type="Proteomes" id="UP000240608">
    <property type="component" value="Unassembled WGS sequence"/>
</dbReference>
<dbReference type="AlphaFoldDB" id="A0A2T4DU07"/>
<reference evidence="1 2" key="1">
    <citation type="submission" date="2018-03" db="EMBL/GenBank/DDBJ databases">
        <title>Cross-interface Injection: A General Nanoliter Liquid Handling Method Applied to Single Cells Genome Amplification Automated Nanoliter Liquid Handling Applied to Single Cell Multiple Displacement Amplification.</title>
        <authorList>
            <person name="Yun J."/>
            <person name="Xu P."/>
            <person name="Xu J."/>
            <person name="Dai X."/>
            <person name="Wang Y."/>
            <person name="Zheng X."/>
            <person name="Cao C."/>
            <person name="Yi Q."/>
            <person name="Zhu Y."/>
            <person name="Wang L."/>
            <person name="Dong Z."/>
            <person name="Huang Y."/>
            <person name="Huang L."/>
            <person name="Du W."/>
        </authorList>
    </citation>
    <scope>NUCLEOTIDE SEQUENCE [LARGE SCALE GENOMIC DNA]</scope>
    <source>
        <strain evidence="1 2">Z-D1-2</strain>
    </source>
</reference>
<evidence type="ECO:0000313" key="2">
    <source>
        <dbReference type="Proteomes" id="UP000240608"/>
    </source>
</evidence>
<accession>A0A2T4DU07</accession>
<protein>
    <submittedName>
        <fullName evidence="1">Uncharacterized protein</fullName>
    </submittedName>
</protein>